<dbReference type="Proteomes" id="UP000077266">
    <property type="component" value="Unassembled WGS sequence"/>
</dbReference>
<dbReference type="InterPro" id="IPR032675">
    <property type="entry name" value="LRR_dom_sf"/>
</dbReference>
<protein>
    <recommendedName>
        <fullName evidence="1">F-box domain-containing protein</fullName>
    </recommendedName>
</protein>
<dbReference type="InterPro" id="IPR036047">
    <property type="entry name" value="F-box-like_dom_sf"/>
</dbReference>
<dbReference type="EMBL" id="KV425885">
    <property type="protein sequence ID" value="KZW03127.1"/>
    <property type="molecule type" value="Genomic_DNA"/>
</dbReference>
<dbReference type="Gene3D" id="3.80.10.10">
    <property type="entry name" value="Ribonuclease Inhibitor"/>
    <property type="match status" value="1"/>
</dbReference>
<proteinExistence type="predicted"/>
<dbReference type="OrthoDB" id="3181259at2759"/>
<organism evidence="2 3">
    <name type="scientific">Exidia glandulosa HHB12029</name>
    <dbReference type="NCBI Taxonomy" id="1314781"/>
    <lineage>
        <taxon>Eukaryota</taxon>
        <taxon>Fungi</taxon>
        <taxon>Dikarya</taxon>
        <taxon>Basidiomycota</taxon>
        <taxon>Agaricomycotina</taxon>
        <taxon>Agaricomycetes</taxon>
        <taxon>Auriculariales</taxon>
        <taxon>Exidiaceae</taxon>
        <taxon>Exidia</taxon>
    </lineage>
</organism>
<evidence type="ECO:0000313" key="2">
    <source>
        <dbReference type="EMBL" id="KZW03127.1"/>
    </source>
</evidence>
<dbReference type="InterPro" id="IPR001810">
    <property type="entry name" value="F-box_dom"/>
</dbReference>
<dbReference type="PROSITE" id="PS50181">
    <property type="entry name" value="FBOX"/>
    <property type="match status" value="1"/>
</dbReference>
<gene>
    <name evidence="2" type="ORF">EXIGLDRAFT_701690</name>
</gene>
<accession>A0A165Q5W6</accession>
<dbReference type="STRING" id="1314781.A0A165Q5W6"/>
<dbReference type="InParanoid" id="A0A165Q5W6"/>
<dbReference type="AlphaFoldDB" id="A0A165Q5W6"/>
<name>A0A165Q5W6_EXIGL</name>
<sequence length="480" mass="52978">MAGVSIADLPDELLCNIFVYLEFAERITSTHVCQRWRAVSLDAPGQLWNEVASSARRLGVLEHVLARAGTVPVSLALSVTDYNVEEVATALTQHLGHCKVLRLQIMGEIGDRRARQLVQAMSTSAPLLERFALFDPLVYVTNSFTGNGSLFAGYAPRLLWLKLEGEIGLLRKAPALRSVRHFVYQSGVIVENDVTAAAEISPNLLDVGFQFGVCAFDPPSPFAITFPPNIQTVTLVLDGGAESRLSACLPPLNLSGLKRVTVTCCVSFLAEQESLDMLLLVLEKLALVPHQMYLSSYSLDDSAMFVITGRDGRSAEFNYIHPSISPSILLHLTVLEVLESSWNVVAHWPPAPVLQELKIVLIAPAFYDPPFVIGMFVEVRRELVLHCPALQTLSISTRRRGDPALNGFIMSIPPESLLLFVQHQLQTDKERIPLLKLCGLQIAVHHIDLLARVFHLFDDVQFEPGHADDALTPIEQLLDM</sequence>
<reference evidence="2 3" key="1">
    <citation type="journal article" date="2016" name="Mol. Biol. Evol.">
        <title>Comparative Genomics of Early-Diverging Mushroom-Forming Fungi Provides Insights into the Origins of Lignocellulose Decay Capabilities.</title>
        <authorList>
            <person name="Nagy L.G."/>
            <person name="Riley R."/>
            <person name="Tritt A."/>
            <person name="Adam C."/>
            <person name="Daum C."/>
            <person name="Floudas D."/>
            <person name="Sun H."/>
            <person name="Yadav J.S."/>
            <person name="Pangilinan J."/>
            <person name="Larsson K.H."/>
            <person name="Matsuura K."/>
            <person name="Barry K."/>
            <person name="Labutti K."/>
            <person name="Kuo R."/>
            <person name="Ohm R.A."/>
            <person name="Bhattacharya S.S."/>
            <person name="Shirouzu T."/>
            <person name="Yoshinaga Y."/>
            <person name="Martin F.M."/>
            <person name="Grigoriev I.V."/>
            <person name="Hibbett D.S."/>
        </authorList>
    </citation>
    <scope>NUCLEOTIDE SEQUENCE [LARGE SCALE GENOMIC DNA]</scope>
    <source>
        <strain evidence="2 3">HHB12029</strain>
    </source>
</reference>
<evidence type="ECO:0000259" key="1">
    <source>
        <dbReference type="PROSITE" id="PS50181"/>
    </source>
</evidence>
<dbReference type="Pfam" id="PF12937">
    <property type="entry name" value="F-box-like"/>
    <property type="match status" value="1"/>
</dbReference>
<dbReference type="SMART" id="SM00256">
    <property type="entry name" value="FBOX"/>
    <property type="match status" value="1"/>
</dbReference>
<evidence type="ECO:0000313" key="3">
    <source>
        <dbReference type="Proteomes" id="UP000077266"/>
    </source>
</evidence>
<feature type="domain" description="F-box" evidence="1">
    <location>
        <begin position="3"/>
        <end position="51"/>
    </location>
</feature>
<dbReference type="SUPFAM" id="SSF81383">
    <property type="entry name" value="F-box domain"/>
    <property type="match status" value="1"/>
</dbReference>
<keyword evidence="3" id="KW-1185">Reference proteome</keyword>